<accession>A0ABT5TFR4</accession>
<reference evidence="1" key="1">
    <citation type="submission" date="2023-02" db="EMBL/GenBank/DDBJ databases">
        <title>Description of Roseinatronobacter alkalisoli sp. nov., an alkaliphilic bacerium isolated from soda soil.</title>
        <authorList>
            <person name="Wei W."/>
        </authorList>
    </citation>
    <scope>NUCLEOTIDE SEQUENCE</scope>
    <source>
        <strain evidence="1">HJB301</strain>
    </source>
</reference>
<sequence length="313" mass="34843">MNVVTPLISIGSASAEEIAENLRAQVGEDIGRKFLRLRVDVPREAHAVRNAIAETRAEEKQKQNTDKREIARLSTGTSERLLKKHFEEEISRRQGNIVRIEARVKDLDEEFRTASESANDASALGAAIREGVAGLRKIKRAKPLPIPSGWNLDTARAERIDRLGQIAEAEAAPNHPDAIKRDIIAALDRRAERANVQINLRNRSGDPANLASHFMLGVHGSSLIGDGGTNFLIWTLRDLIEERLLELVPDTIPGALTASQREKRLTALRADLLRIERIEEQLIMQAEARGQKVQRRPDADFRAVLGIEIVEAR</sequence>
<dbReference type="RefSeq" id="WP_274353872.1">
    <property type="nucleotide sequence ID" value="NZ_JAQZSM010000027.1"/>
</dbReference>
<gene>
    <name evidence="1" type="ORF">PUT78_19125</name>
</gene>
<proteinExistence type="predicted"/>
<organism evidence="1 2">
    <name type="scientific">Roseinatronobacter alkalisoli</name>
    <dbReference type="NCBI Taxonomy" id="3028235"/>
    <lineage>
        <taxon>Bacteria</taxon>
        <taxon>Pseudomonadati</taxon>
        <taxon>Pseudomonadota</taxon>
        <taxon>Alphaproteobacteria</taxon>
        <taxon>Rhodobacterales</taxon>
        <taxon>Paracoccaceae</taxon>
        <taxon>Roseinatronobacter</taxon>
    </lineage>
</organism>
<dbReference type="EMBL" id="JAQZSM010000027">
    <property type="protein sequence ID" value="MDD7973201.1"/>
    <property type="molecule type" value="Genomic_DNA"/>
</dbReference>
<dbReference type="Proteomes" id="UP001431784">
    <property type="component" value="Unassembled WGS sequence"/>
</dbReference>
<keyword evidence="2" id="KW-1185">Reference proteome</keyword>
<comment type="caution">
    <text evidence="1">The sequence shown here is derived from an EMBL/GenBank/DDBJ whole genome shotgun (WGS) entry which is preliminary data.</text>
</comment>
<protein>
    <submittedName>
        <fullName evidence="1">Uncharacterized protein</fullName>
    </submittedName>
</protein>
<name>A0ABT5TFR4_9RHOB</name>
<evidence type="ECO:0000313" key="1">
    <source>
        <dbReference type="EMBL" id="MDD7973201.1"/>
    </source>
</evidence>
<evidence type="ECO:0000313" key="2">
    <source>
        <dbReference type="Proteomes" id="UP001431784"/>
    </source>
</evidence>